<dbReference type="SUPFAM" id="SSF56601">
    <property type="entry name" value="beta-lactamase/transpeptidase-like"/>
    <property type="match status" value="1"/>
</dbReference>
<comment type="similarity">
    <text evidence="1">Belongs to the peptidase S13 family.</text>
</comment>
<evidence type="ECO:0000256" key="3">
    <source>
        <dbReference type="SAM" id="MobiDB-lite"/>
    </source>
</evidence>
<dbReference type="InterPro" id="IPR000667">
    <property type="entry name" value="Peptidase_S13"/>
</dbReference>
<keyword evidence="6" id="KW-1185">Reference proteome</keyword>
<gene>
    <name evidence="5" type="primary">dacB</name>
    <name evidence="5" type="ORF">D0T90_06730</name>
</gene>
<proteinExistence type="inferred from homology"/>
<keyword evidence="5" id="KW-0121">Carboxypeptidase</keyword>
<evidence type="ECO:0000256" key="1">
    <source>
        <dbReference type="ARBA" id="ARBA00006096"/>
    </source>
</evidence>
<dbReference type="Pfam" id="PF02113">
    <property type="entry name" value="Peptidase_S13"/>
    <property type="match status" value="1"/>
</dbReference>
<protein>
    <submittedName>
        <fullName evidence="5">D-alanyl-D-alanine carboxypeptidase/D-alanyl-D-alanine-endopeptidase</fullName>
        <ecNumber evidence="5">3.4.16.4</ecNumber>
    </submittedName>
</protein>
<organism evidence="5 6">
    <name type="scientific">Neisseria animalis</name>
    <dbReference type="NCBI Taxonomy" id="492"/>
    <lineage>
        <taxon>Bacteria</taxon>
        <taxon>Pseudomonadati</taxon>
        <taxon>Pseudomonadota</taxon>
        <taxon>Betaproteobacteria</taxon>
        <taxon>Neisseriales</taxon>
        <taxon>Neisseriaceae</taxon>
        <taxon>Neisseria</taxon>
    </lineage>
</organism>
<dbReference type="PRINTS" id="PR00922">
    <property type="entry name" value="DADACBPTASE3"/>
</dbReference>
<feature type="compositionally biased region" description="Pro residues" evidence="3">
    <location>
        <begin position="454"/>
        <end position="464"/>
    </location>
</feature>
<reference evidence="5 6" key="1">
    <citation type="submission" date="2018-08" db="EMBL/GenBank/DDBJ databases">
        <title>Neisseria animalis ATCC 49930 complete genome.</title>
        <authorList>
            <person name="Veseli I.A."/>
            <person name="Mascarenhas dos Santos A.C."/>
            <person name="Buttler R."/>
            <person name="Pombert J.-F."/>
        </authorList>
    </citation>
    <scope>NUCLEOTIDE SEQUENCE [LARGE SCALE GENOMIC DNA]</scope>
    <source>
        <strain evidence="5 6">ATCC 49930</strain>
    </source>
</reference>
<accession>A0A5P3MRQ7</accession>
<dbReference type="GO" id="GO:0009002">
    <property type="term" value="F:serine-type D-Ala-D-Ala carboxypeptidase activity"/>
    <property type="evidence" value="ECO:0007669"/>
    <property type="project" value="UniProtKB-EC"/>
</dbReference>
<dbReference type="PANTHER" id="PTHR30023">
    <property type="entry name" value="D-ALANYL-D-ALANINE CARBOXYPEPTIDASE"/>
    <property type="match status" value="1"/>
</dbReference>
<feature type="signal peptide" evidence="4">
    <location>
        <begin position="1"/>
        <end position="21"/>
    </location>
</feature>
<dbReference type="Proteomes" id="UP000325536">
    <property type="component" value="Chromosome"/>
</dbReference>
<dbReference type="NCBIfam" id="TIGR00666">
    <property type="entry name" value="PBP4"/>
    <property type="match status" value="1"/>
</dbReference>
<dbReference type="AlphaFoldDB" id="A0A5P3MRQ7"/>
<evidence type="ECO:0000256" key="4">
    <source>
        <dbReference type="SAM" id="SignalP"/>
    </source>
</evidence>
<dbReference type="OrthoDB" id="9802627at2"/>
<keyword evidence="2 5" id="KW-0378">Hydrolase</keyword>
<dbReference type="InterPro" id="IPR012338">
    <property type="entry name" value="Beta-lactam/transpept-like"/>
</dbReference>
<dbReference type="Gene3D" id="3.50.80.20">
    <property type="entry name" value="D-Ala-D-Ala carboxypeptidase C, peptidase S13"/>
    <property type="match status" value="1"/>
</dbReference>
<dbReference type="GO" id="GO:0006508">
    <property type="term" value="P:proteolysis"/>
    <property type="evidence" value="ECO:0007669"/>
    <property type="project" value="InterPro"/>
</dbReference>
<dbReference type="PANTHER" id="PTHR30023:SF0">
    <property type="entry name" value="PENICILLIN-SENSITIVE CARBOXYPEPTIDASE A"/>
    <property type="match status" value="1"/>
</dbReference>
<evidence type="ECO:0000313" key="6">
    <source>
        <dbReference type="Proteomes" id="UP000325536"/>
    </source>
</evidence>
<feature type="region of interest" description="Disordered" evidence="3">
    <location>
        <begin position="452"/>
        <end position="477"/>
    </location>
</feature>
<sequence length="477" mass="52121">MNIPSRFAAWLLCAVSFSATALDLGNIPAGEISVYVKELDSGKIVESHRADAAVNPASAMKLVTAYAAFRALGQDYRWHTDWLGDGEIKDGTLSGNLYWAGSGNPVLQQEDLAVVQQQLRNAGVRNIEGGLVLDRSLWGSVPNSPDFAADEGKSYMIPPDPNMLAYKVVWLMPERDSEGRVVVRTKPQLPEIPLDNRISIVPYAAAECSSLRRYMKAEYAVGVLRVSGRLPESCLGQEMFVNMLGAEEFAYRSFTNLWRWSGGQIADGLQTGDTPPEARLLVRHFSPPLKDMLTEMNKHSSNLIARSVYLKLGGSEDVQTALAQAETVVRRELALSGVDSSELVLENGSGLSRKERVTAEMLGQMLEKAYFSPFKEAFIRTLPIAGADGTLKDRLSAAGPSLRLKTGTLKNVRALAGYWLGEKPMAVVVIINSPNADYYLESMDKLIESLVPKQPKPSANPPEQPASAAVHNKPDML</sequence>
<dbReference type="Gene3D" id="3.40.710.10">
    <property type="entry name" value="DD-peptidase/beta-lactamase superfamily"/>
    <property type="match status" value="2"/>
</dbReference>
<name>A0A5P3MRQ7_NEIAN</name>
<keyword evidence="4" id="KW-0732">Signal</keyword>
<dbReference type="EC" id="3.4.16.4" evidence="5"/>
<evidence type="ECO:0000313" key="5">
    <source>
        <dbReference type="EMBL" id="QEY24218.1"/>
    </source>
</evidence>
<dbReference type="KEGG" id="naq:D0T90_06730"/>
<keyword evidence="5" id="KW-0645">Protease</keyword>
<dbReference type="EMBL" id="CP031699">
    <property type="protein sequence ID" value="QEY24218.1"/>
    <property type="molecule type" value="Genomic_DNA"/>
</dbReference>
<feature type="chain" id="PRO_5031409607" evidence="4">
    <location>
        <begin position="22"/>
        <end position="477"/>
    </location>
</feature>
<evidence type="ECO:0000256" key="2">
    <source>
        <dbReference type="ARBA" id="ARBA00022801"/>
    </source>
</evidence>
<dbReference type="RefSeq" id="WP_123795619.1">
    <property type="nucleotide sequence ID" value="NZ_CP031699.1"/>
</dbReference>
<dbReference type="GO" id="GO:0000270">
    <property type="term" value="P:peptidoglycan metabolic process"/>
    <property type="evidence" value="ECO:0007669"/>
    <property type="project" value="TreeGrafter"/>
</dbReference>